<feature type="domain" description="Peptidase M14" evidence="15">
    <location>
        <begin position="1"/>
        <end position="181"/>
    </location>
</feature>
<evidence type="ECO:0000313" key="17">
    <source>
        <dbReference type="Proteomes" id="UP001177023"/>
    </source>
</evidence>
<dbReference type="InterPro" id="IPR003582">
    <property type="entry name" value="ShKT_dom"/>
</dbReference>
<dbReference type="GO" id="GO:0005615">
    <property type="term" value="C:extracellular space"/>
    <property type="evidence" value="ECO:0007669"/>
    <property type="project" value="TreeGrafter"/>
</dbReference>
<reference evidence="16" key="1">
    <citation type="submission" date="2023-06" db="EMBL/GenBank/DDBJ databases">
        <authorList>
            <person name="Delattre M."/>
        </authorList>
    </citation>
    <scope>NUCLEOTIDE SEQUENCE</scope>
    <source>
        <strain evidence="16">AF72</strain>
    </source>
</reference>
<feature type="non-terminal residue" evidence="16">
    <location>
        <position position="516"/>
    </location>
</feature>
<comment type="caution">
    <text evidence="10">Lacks conserved residue(s) required for the propagation of feature annotation.</text>
</comment>
<dbReference type="PROSITE" id="PS51670">
    <property type="entry name" value="SHKT"/>
    <property type="match status" value="1"/>
</dbReference>
<name>A0AA36G2C9_9BILA</name>
<dbReference type="Pfam" id="PF01549">
    <property type="entry name" value="ShK"/>
    <property type="match status" value="1"/>
</dbReference>
<dbReference type="Gene3D" id="3.40.630.10">
    <property type="entry name" value="Zn peptidases"/>
    <property type="match status" value="1"/>
</dbReference>
<dbReference type="SMART" id="SM00254">
    <property type="entry name" value="ShKT"/>
    <property type="match status" value="1"/>
</dbReference>
<dbReference type="Proteomes" id="UP001177023">
    <property type="component" value="Unassembled WGS sequence"/>
</dbReference>
<comment type="caution">
    <text evidence="16">The sequence shown here is derived from an EMBL/GenBank/DDBJ whole genome shotgun (WGS) entry which is preliminary data.</text>
</comment>
<evidence type="ECO:0000259" key="14">
    <source>
        <dbReference type="PROSITE" id="PS51670"/>
    </source>
</evidence>
<feature type="active site" description="Proton donor/acceptor" evidence="11">
    <location>
        <position position="145"/>
    </location>
</feature>
<evidence type="ECO:0000256" key="6">
    <source>
        <dbReference type="ARBA" id="ARBA00022729"/>
    </source>
</evidence>
<gene>
    <name evidence="16" type="ORF">MSPICULIGERA_LOCUS14419</name>
</gene>
<dbReference type="InterPro" id="IPR057247">
    <property type="entry name" value="CARBOXYPEPT_ZN_2"/>
</dbReference>
<keyword evidence="12" id="KW-0175">Coiled coil</keyword>
<evidence type="ECO:0000256" key="10">
    <source>
        <dbReference type="PROSITE-ProRule" id="PRU01005"/>
    </source>
</evidence>
<dbReference type="PANTHER" id="PTHR11705">
    <property type="entry name" value="PROTEASE FAMILY M14 CARBOXYPEPTIDASE A,B"/>
    <property type="match status" value="1"/>
</dbReference>
<evidence type="ECO:0000256" key="1">
    <source>
        <dbReference type="ARBA" id="ARBA00001947"/>
    </source>
</evidence>
<keyword evidence="6" id="KW-0732">Signal</keyword>
<accession>A0AA36G2C9</accession>
<feature type="domain" description="ShKT" evidence="14">
    <location>
        <begin position="367"/>
        <end position="403"/>
    </location>
</feature>
<keyword evidence="3" id="KW-0121">Carboxypeptidase</keyword>
<dbReference type="GO" id="GO:0008270">
    <property type="term" value="F:zinc ion binding"/>
    <property type="evidence" value="ECO:0007669"/>
    <property type="project" value="InterPro"/>
</dbReference>
<dbReference type="AlphaFoldDB" id="A0AA36G2C9"/>
<protein>
    <recommendedName>
        <fullName evidence="18">ShKT domain-containing protein</fullName>
    </recommendedName>
</protein>
<dbReference type="GO" id="GO:0004181">
    <property type="term" value="F:metallocarboxypeptidase activity"/>
    <property type="evidence" value="ECO:0007669"/>
    <property type="project" value="InterPro"/>
</dbReference>
<dbReference type="SMART" id="SM00631">
    <property type="entry name" value="Zn_pept"/>
    <property type="match status" value="1"/>
</dbReference>
<evidence type="ECO:0000256" key="9">
    <source>
        <dbReference type="ARBA" id="ARBA00023049"/>
    </source>
</evidence>
<evidence type="ECO:0000259" key="15">
    <source>
        <dbReference type="PROSITE" id="PS52035"/>
    </source>
</evidence>
<dbReference type="GO" id="GO:0006508">
    <property type="term" value="P:proteolysis"/>
    <property type="evidence" value="ECO:0007669"/>
    <property type="project" value="UniProtKB-KW"/>
</dbReference>
<proteinExistence type="inferred from homology"/>
<evidence type="ECO:0000256" key="12">
    <source>
        <dbReference type="SAM" id="Coils"/>
    </source>
</evidence>
<keyword evidence="17" id="KW-1185">Reference proteome</keyword>
<keyword evidence="8" id="KW-0862">Zinc</keyword>
<evidence type="ECO:0000256" key="4">
    <source>
        <dbReference type="ARBA" id="ARBA00022670"/>
    </source>
</evidence>
<comment type="cofactor">
    <cofactor evidence="1">
        <name>Zn(2+)</name>
        <dbReference type="ChEBI" id="CHEBI:29105"/>
    </cofactor>
</comment>
<evidence type="ECO:0000256" key="2">
    <source>
        <dbReference type="ARBA" id="ARBA00005988"/>
    </source>
</evidence>
<dbReference type="PROSITE" id="PS00133">
    <property type="entry name" value="CARBOXYPEPT_ZN_2"/>
    <property type="match status" value="1"/>
</dbReference>
<organism evidence="16 17">
    <name type="scientific">Mesorhabditis spiculigera</name>
    <dbReference type="NCBI Taxonomy" id="96644"/>
    <lineage>
        <taxon>Eukaryota</taxon>
        <taxon>Metazoa</taxon>
        <taxon>Ecdysozoa</taxon>
        <taxon>Nematoda</taxon>
        <taxon>Chromadorea</taxon>
        <taxon>Rhabditida</taxon>
        <taxon>Rhabditina</taxon>
        <taxon>Rhabditomorpha</taxon>
        <taxon>Rhabditoidea</taxon>
        <taxon>Rhabditidae</taxon>
        <taxon>Mesorhabditinae</taxon>
        <taxon>Mesorhabditis</taxon>
    </lineage>
</organism>
<feature type="coiled-coil region" evidence="12">
    <location>
        <begin position="185"/>
        <end position="284"/>
    </location>
</feature>
<evidence type="ECO:0000256" key="11">
    <source>
        <dbReference type="PROSITE-ProRule" id="PRU01379"/>
    </source>
</evidence>
<feature type="region of interest" description="Disordered" evidence="13">
    <location>
        <begin position="473"/>
        <end position="516"/>
    </location>
</feature>
<keyword evidence="9" id="KW-0482">Metalloprotease</keyword>
<evidence type="ECO:0008006" key="18">
    <source>
        <dbReference type="Google" id="ProtNLM"/>
    </source>
</evidence>
<keyword evidence="7" id="KW-0378">Hydrolase</keyword>
<dbReference type="EMBL" id="CATQJA010002642">
    <property type="protein sequence ID" value="CAJ0576120.1"/>
    <property type="molecule type" value="Genomic_DNA"/>
</dbReference>
<comment type="similarity">
    <text evidence="2 11">Belongs to the peptidase M14 family.</text>
</comment>
<evidence type="ECO:0000256" key="5">
    <source>
        <dbReference type="ARBA" id="ARBA00022723"/>
    </source>
</evidence>
<evidence type="ECO:0000256" key="13">
    <source>
        <dbReference type="SAM" id="MobiDB-lite"/>
    </source>
</evidence>
<dbReference type="Pfam" id="PF00246">
    <property type="entry name" value="Peptidase_M14"/>
    <property type="match status" value="1"/>
</dbReference>
<keyword evidence="4" id="KW-0645">Protease</keyword>
<evidence type="ECO:0000256" key="3">
    <source>
        <dbReference type="ARBA" id="ARBA00022645"/>
    </source>
</evidence>
<sequence>MWGGDKCCRGVDLNRNFDHHWAETGSSYEPCSNLYHGDYVFSEPEASSVRKFLETEEMWGKTDAFLTLHTYAQLWIYPFSHQEVTYPKDIDELKRTARKAVSRLENVYGTVYRMGTGADTLAPASGGSDDWAKSKMHVKFVYLIELRPEEHLSHGFILHKKELIPTGIETLEGLKEPKAKSPEEIEKLRREQVAKKRELEARKREPLVVEYAITVRYRVSRGGHVAILDNERRLEQIRLREAEDRRKEEQRVAEEERQKEVAKLAELEKKKAEEELEKEKIKAIEPIVRVARKLVDGRIEEKEVEVLEAQSDTGRSDASLVTVAEMELPPKSSTAAYTTYSPLRIPPNAVTQSYTRYVPIAFRDPSCRDLRYSCSFWLKNSPEVCVTQRSFMRAQCAYTCRFCQPAGEAIMYAEPVRRLLRLHRDKEDEEDIETGGTPKNSKKKSMKRTHIVVAQGKNVFEIDEEARSIRKVSKPSRQLTVAVHPAPSTPRSLPATPLGNQAPVSFDDVPRGKIAK</sequence>
<evidence type="ECO:0000256" key="8">
    <source>
        <dbReference type="ARBA" id="ARBA00022833"/>
    </source>
</evidence>
<evidence type="ECO:0000313" key="16">
    <source>
        <dbReference type="EMBL" id="CAJ0576120.1"/>
    </source>
</evidence>
<feature type="region of interest" description="Disordered" evidence="13">
    <location>
        <begin position="427"/>
        <end position="448"/>
    </location>
</feature>
<dbReference type="PANTHER" id="PTHR11705:SF51">
    <property type="entry name" value="CARBOXYPEPTIDASE SURO-1-RELATED"/>
    <property type="match status" value="1"/>
</dbReference>
<keyword evidence="5" id="KW-0479">Metal-binding</keyword>
<dbReference type="SUPFAM" id="SSF53187">
    <property type="entry name" value="Zn-dependent exopeptidases"/>
    <property type="match status" value="1"/>
</dbReference>
<evidence type="ECO:0000256" key="7">
    <source>
        <dbReference type="ARBA" id="ARBA00022801"/>
    </source>
</evidence>
<dbReference type="InterPro" id="IPR000834">
    <property type="entry name" value="Peptidase_M14"/>
</dbReference>
<dbReference type="FunFam" id="3.40.630.10:FF:000084">
    <property type="entry name" value="Carboxypeptidase B2"/>
    <property type="match status" value="1"/>
</dbReference>
<dbReference type="PROSITE" id="PS52035">
    <property type="entry name" value="PEPTIDASE_M14"/>
    <property type="match status" value="1"/>
</dbReference>